<protein>
    <submittedName>
        <fullName evidence="1">Uncharacterized protein</fullName>
    </submittedName>
</protein>
<gene>
    <name evidence="1" type="ORF">LCGC14_0942810</name>
</gene>
<reference evidence="1" key="1">
    <citation type="journal article" date="2015" name="Nature">
        <title>Complex archaea that bridge the gap between prokaryotes and eukaryotes.</title>
        <authorList>
            <person name="Spang A."/>
            <person name="Saw J.H."/>
            <person name="Jorgensen S.L."/>
            <person name="Zaremba-Niedzwiedzka K."/>
            <person name="Martijn J."/>
            <person name="Lind A.E."/>
            <person name="van Eijk R."/>
            <person name="Schleper C."/>
            <person name="Guy L."/>
            <person name="Ettema T.J."/>
        </authorList>
    </citation>
    <scope>NUCLEOTIDE SEQUENCE</scope>
</reference>
<evidence type="ECO:0000313" key="1">
    <source>
        <dbReference type="EMBL" id="KKN19722.1"/>
    </source>
</evidence>
<organism evidence="1">
    <name type="scientific">marine sediment metagenome</name>
    <dbReference type="NCBI Taxonomy" id="412755"/>
    <lineage>
        <taxon>unclassified sequences</taxon>
        <taxon>metagenomes</taxon>
        <taxon>ecological metagenomes</taxon>
    </lineage>
</organism>
<dbReference type="AlphaFoldDB" id="A0A0F9P5M4"/>
<dbReference type="EMBL" id="LAZR01003307">
    <property type="protein sequence ID" value="KKN19722.1"/>
    <property type="molecule type" value="Genomic_DNA"/>
</dbReference>
<name>A0A0F9P5M4_9ZZZZ</name>
<proteinExistence type="predicted"/>
<accession>A0A0F9P5M4</accession>
<sequence length="67" mass="7888">MPRQARIILENTPHHIVQRGHNRQIVFGEKADYLSPRHITGMETRIGRQCIWILSDDESCTPYFKPE</sequence>
<comment type="caution">
    <text evidence="1">The sequence shown here is derived from an EMBL/GenBank/DDBJ whole genome shotgun (WGS) entry which is preliminary data.</text>
</comment>